<dbReference type="SUPFAM" id="SSF52279">
    <property type="entry name" value="Beta-D-glucan exohydrolase, C-terminal domain"/>
    <property type="match status" value="1"/>
</dbReference>
<dbReference type="Pfam" id="PF01915">
    <property type="entry name" value="Glyco_hydro_3_C"/>
    <property type="match status" value="1"/>
</dbReference>
<dbReference type="GO" id="GO:0008422">
    <property type="term" value="F:beta-glucosidase activity"/>
    <property type="evidence" value="ECO:0007669"/>
    <property type="project" value="UniProtKB-EC"/>
</dbReference>
<dbReference type="EC" id="3.2.1.21" evidence="4"/>
<dbReference type="InterPro" id="IPR013783">
    <property type="entry name" value="Ig-like_fold"/>
</dbReference>
<dbReference type="FunFam" id="3.40.50.1700:FF:000003">
    <property type="entry name" value="Probable beta-glucosidase"/>
    <property type="match status" value="1"/>
</dbReference>
<sequence>MSFRALRWLAWVPLVVAQVNQQPPVHGAASTSSAVSSVATPSASSSRSLSESATPTFSISSASSTFSSDSSVISASYSDVTSSISATASTSSASDASISTAVSSASESTVTSLSSFSYVASPATTTRHIVPISSYTFSPLPSPTGRSGIQTDPHTPPAVGANYVPDYSSAWTAAYTKAKNLVARMTLEEKVNVTTGIGWALGRCVGNTPALPAHNYPGLCLEDSPLGVRFADYVTSFPTGVNAAATWNRRLIRLRGLYMGLEHYGKGVNVALGPMMNIGRVAQGGRNWEGFGADPYLSGEAAYETVLGLQEGGVQACAKHLINNEQEHKRTQESSDVDDRTQHEIYAHPFMRSVMAGVASMMCSYNLINATYACENDKIMNDIVKKEYGFQGYIMSDWQATMSTISAITGLDMTMPGDVTFDSGDSYFGGNLTAYVHNDTIPETRVDDMANRILAAWYFLHQDDPTYPDVNFDAFLPDNEATNAHIDVQDDHYKLVRDVGAASTVLLKNVGGALPLKKPRSLVLIGTDAGPGRVGPNGFADHGGDDGTLASGWGSGTANFTYLITPLEAIQARARKDRTSVSWVLDDFDLPRAGNDAIRKSAALVFINSDSGEDYITVDGNEGDRKNLTAWHGGDDLVLTVAAQNNNTIVVVHSVGPLIVEPWIEHPNVTAVLWAGAPGTESGNSLVDVLYGDWNPSGRLPYTIAKSADDYNAPLITGGTDEDILDIPYTEGLHVDYRHFDAYDIEPRFEFGFGLSYTNFSYTNLIISKISGQFASSADAQAWEQGNTTATTVGSSTAAWLHEPAYNVTFNVQNTGPVYGGDIPQLYLHHPHSAGEPPAILRGFTNVEIWPGETTYVSLALSRYDVSIWDVERQGWRKPYGPIGVTVGRSSRDGKLHGKLPS</sequence>
<dbReference type="OMA" id="VNDTYAC"/>
<keyword evidence="10" id="KW-0624">Polysaccharide degradation</keyword>
<evidence type="ECO:0000313" key="14">
    <source>
        <dbReference type="Proteomes" id="UP000219338"/>
    </source>
</evidence>
<dbReference type="AlphaFoldDB" id="A0A284R7Q1"/>
<evidence type="ECO:0000256" key="1">
    <source>
        <dbReference type="ARBA" id="ARBA00000448"/>
    </source>
</evidence>
<keyword evidence="11" id="KW-0732">Signal</keyword>
<dbReference type="PANTHER" id="PTHR42715">
    <property type="entry name" value="BETA-GLUCOSIDASE"/>
    <property type="match status" value="1"/>
</dbReference>
<dbReference type="SMART" id="SM01217">
    <property type="entry name" value="Fn3_like"/>
    <property type="match status" value="1"/>
</dbReference>
<evidence type="ECO:0000256" key="2">
    <source>
        <dbReference type="ARBA" id="ARBA00004987"/>
    </source>
</evidence>
<evidence type="ECO:0000256" key="6">
    <source>
        <dbReference type="ARBA" id="ARBA00023001"/>
    </source>
</evidence>
<name>A0A284R7Q1_ARMOS</name>
<evidence type="ECO:0000256" key="4">
    <source>
        <dbReference type="ARBA" id="ARBA00012744"/>
    </source>
</evidence>
<comment type="pathway">
    <text evidence="2">Glycan metabolism; cellulose degradation.</text>
</comment>
<comment type="similarity">
    <text evidence="3">Belongs to the glycosyl hydrolase 3 family.</text>
</comment>
<dbReference type="FunFam" id="3.20.20.300:FF:000002">
    <property type="entry name" value="Probable beta-glucosidase"/>
    <property type="match status" value="1"/>
</dbReference>
<dbReference type="InterPro" id="IPR036881">
    <property type="entry name" value="Glyco_hydro_3_C_sf"/>
</dbReference>
<dbReference type="GO" id="GO:0030245">
    <property type="term" value="P:cellulose catabolic process"/>
    <property type="evidence" value="ECO:0007669"/>
    <property type="project" value="UniProtKB-KW"/>
</dbReference>
<evidence type="ECO:0000256" key="10">
    <source>
        <dbReference type="ARBA" id="ARBA00023326"/>
    </source>
</evidence>
<evidence type="ECO:0000259" key="12">
    <source>
        <dbReference type="SMART" id="SM01217"/>
    </source>
</evidence>
<evidence type="ECO:0000256" key="5">
    <source>
        <dbReference type="ARBA" id="ARBA00022801"/>
    </source>
</evidence>
<keyword evidence="9" id="KW-0326">Glycosidase</keyword>
<dbReference type="InterPro" id="IPR036962">
    <property type="entry name" value="Glyco_hydro_3_N_sf"/>
</dbReference>
<dbReference type="Pfam" id="PF00933">
    <property type="entry name" value="Glyco_hydro_3"/>
    <property type="match status" value="1"/>
</dbReference>
<dbReference type="OrthoDB" id="416222at2759"/>
<evidence type="ECO:0000256" key="8">
    <source>
        <dbReference type="ARBA" id="ARBA00023277"/>
    </source>
</evidence>
<dbReference type="PRINTS" id="PR00133">
    <property type="entry name" value="GLHYDRLASE3"/>
</dbReference>
<evidence type="ECO:0000256" key="9">
    <source>
        <dbReference type="ARBA" id="ARBA00023295"/>
    </source>
</evidence>
<dbReference type="STRING" id="47428.A0A284R7Q1"/>
<feature type="domain" description="Fibronectin type III-like" evidence="12">
    <location>
        <begin position="822"/>
        <end position="891"/>
    </location>
</feature>
<dbReference type="SUPFAM" id="SSF51445">
    <property type="entry name" value="(Trans)glycosidases"/>
    <property type="match status" value="1"/>
</dbReference>
<evidence type="ECO:0000256" key="7">
    <source>
        <dbReference type="ARBA" id="ARBA00023180"/>
    </source>
</evidence>
<dbReference type="Gene3D" id="2.60.40.10">
    <property type="entry name" value="Immunoglobulins"/>
    <property type="match status" value="1"/>
</dbReference>
<reference evidence="14" key="1">
    <citation type="journal article" date="2017" name="Nat. Ecol. Evol.">
        <title>Genome expansion and lineage-specific genetic innovations in the forest pathogenic fungi Armillaria.</title>
        <authorList>
            <person name="Sipos G."/>
            <person name="Prasanna A.N."/>
            <person name="Walter M.C."/>
            <person name="O'Connor E."/>
            <person name="Balint B."/>
            <person name="Krizsan K."/>
            <person name="Kiss B."/>
            <person name="Hess J."/>
            <person name="Varga T."/>
            <person name="Slot J."/>
            <person name="Riley R."/>
            <person name="Boka B."/>
            <person name="Rigling D."/>
            <person name="Barry K."/>
            <person name="Lee J."/>
            <person name="Mihaltcheva S."/>
            <person name="LaButti K."/>
            <person name="Lipzen A."/>
            <person name="Waldron R."/>
            <person name="Moloney N.M."/>
            <person name="Sperisen C."/>
            <person name="Kredics L."/>
            <person name="Vagvoelgyi C."/>
            <person name="Patrignani A."/>
            <person name="Fitzpatrick D."/>
            <person name="Nagy I."/>
            <person name="Doyle S."/>
            <person name="Anderson J.B."/>
            <person name="Grigoriev I.V."/>
            <person name="Gueldener U."/>
            <person name="Muensterkoetter M."/>
            <person name="Nagy L.G."/>
        </authorList>
    </citation>
    <scope>NUCLEOTIDE SEQUENCE [LARGE SCALE GENOMIC DNA]</scope>
    <source>
        <strain evidence="14">C18/9</strain>
    </source>
</reference>
<gene>
    <name evidence="13" type="ORF">ARMOST_08084</name>
</gene>
<keyword evidence="5" id="KW-0378">Hydrolase</keyword>
<evidence type="ECO:0000313" key="13">
    <source>
        <dbReference type="EMBL" id="SJL04714.1"/>
    </source>
</evidence>
<dbReference type="PANTHER" id="PTHR42715:SF2">
    <property type="entry name" value="BETA-GLUCOSIDASE F-RELATED"/>
    <property type="match status" value="1"/>
</dbReference>
<comment type="catalytic activity">
    <reaction evidence="1">
        <text>Hydrolysis of terminal, non-reducing beta-D-glucosyl residues with release of beta-D-glucose.</text>
        <dbReference type="EC" id="3.2.1.21"/>
    </reaction>
</comment>
<dbReference type="Gene3D" id="3.20.20.300">
    <property type="entry name" value="Glycoside hydrolase, family 3, N-terminal domain"/>
    <property type="match status" value="1"/>
</dbReference>
<keyword evidence="7" id="KW-0325">Glycoprotein</keyword>
<dbReference type="InterPro" id="IPR050288">
    <property type="entry name" value="Cellulose_deg_GH3"/>
</dbReference>
<keyword evidence="6" id="KW-0136">Cellulose degradation</keyword>
<keyword evidence="14" id="KW-1185">Reference proteome</keyword>
<dbReference type="InterPro" id="IPR002772">
    <property type="entry name" value="Glyco_hydro_3_C"/>
</dbReference>
<evidence type="ECO:0000256" key="3">
    <source>
        <dbReference type="ARBA" id="ARBA00005336"/>
    </source>
</evidence>
<dbReference type="InterPro" id="IPR001764">
    <property type="entry name" value="Glyco_hydro_3_N"/>
</dbReference>
<feature type="chain" id="PRO_5012786527" description="beta-glucosidase" evidence="11">
    <location>
        <begin position="18"/>
        <end position="902"/>
    </location>
</feature>
<keyword evidence="8" id="KW-0119">Carbohydrate metabolism</keyword>
<accession>A0A284R7Q1</accession>
<dbReference type="EMBL" id="FUEG01000005">
    <property type="protein sequence ID" value="SJL04714.1"/>
    <property type="molecule type" value="Genomic_DNA"/>
</dbReference>
<organism evidence="13 14">
    <name type="scientific">Armillaria ostoyae</name>
    <name type="common">Armillaria root rot fungus</name>
    <dbReference type="NCBI Taxonomy" id="47428"/>
    <lineage>
        <taxon>Eukaryota</taxon>
        <taxon>Fungi</taxon>
        <taxon>Dikarya</taxon>
        <taxon>Basidiomycota</taxon>
        <taxon>Agaricomycotina</taxon>
        <taxon>Agaricomycetes</taxon>
        <taxon>Agaricomycetidae</taxon>
        <taxon>Agaricales</taxon>
        <taxon>Marasmiineae</taxon>
        <taxon>Physalacriaceae</taxon>
        <taxon>Armillaria</taxon>
    </lineage>
</organism>
<feature type="signal peptide" evidence="11">
    <location>
        <begin position="1"/>
        <end position="17"/>
    </location>
</feature>
<dbReference type="InterPro" id="IPR017853">
    <property type="entry name" value="GH"/>
</dbReference>
<dbReference type="Pfam" id="PF14310">
    <property type="entry name" value="Fn3-like"/>
    <property type="match status" value="1"/>
</dbReference>
<dbReference type="InterPro" id="IPR026891">
    <property type="entry name" value="Fn3-like"/>
</dbReference>
<protein>
    <recommendedName>
        <fullName evidence="4">beta-glucosidase</fullName>
        <ecNumber evidence="4">3.2.1.21</ecNumber>
    </recommendedName>
</protein>
<dbReference type="Gene3D" id="3.40.50.1700">
    <property type="entry name" value="Glycoside hydrolase family 3 C-terminal domain"/>
    <property type="match status" value="1"/>
</dbReference>
<proteinExistence type="inferred from homology"/>
<dbReference type="Proteomes" id="UP000219338">
    <property type="component" value="Unassembled WGS sequence"/>
</dbReference>
<evidence type="ECO:0000256" key="11">
    <source>
        <dbReference type="SAM" id="SignalP"/>
    </source>
</evidence>